<feature type="domain" description="Helicase ATP-binding" evidence="2">
    <location>
        <begin position="391"/>
        <end position="575"/>
    </location>
</feature>
<dbReference type="Gene3D" id="3.90.1570.30">
    <property type="match status" value="1"/>
</dbReference>
<dbReference type="InterPro" id="IPR001650">
    <property type="entry name" value="Helicase_C-like"/>
</dbReference>
<keyword evidence="4" id="KW-0540">Nuclease</keyword>
<evidence type="ECO:0000256" key="1">
    <source>
        <dbReference type="SAM" id="Coils"/>
    </source>
</evidence>
<organism evidence="4 5">
    <name type="scientific">Roseivirga spongicola</name>
    <dbReference type="NCBI Taxonomy" id="333140"/>
    <lineage>
        <taxon>Bacteria</taxon>
        <taxon>Pseudomonadati</taxon>
        <taxon>Bacteroidota</taxon>
        <taxon>Cytophagia</taxon>
        <taxon>Cytophagales</taxon>
        <taxon>Roseivirgaceae</taxon>
        <taxon>Roseivirga</taxon>
    </lineage>
</organism>
<dbReference type="GO" id="GO:0005524">
    <property type="term" value="F:ATP binding"/>
    <property type="evidence" value="ECO:0007669"/>
    <property type="project" value="InterPro"/>
</dbReference>
<evidence type="ECO:0000313" key="4">
    <source>
        <dbReference type="EMBL" id="KYG78396.1"/>
    </source>
</evidence>
<dbReference type="GO" id="GO:0006304">
    <property type="term" value="P:DNA modification"/>
    <property type="evidence" value="ECO:0007669"/>
    <property type="project" value="InterPro"/>
</dbReference>
<dbReference type="OrthoDB" id="9759819at2"/>
<evidence type="ECO:0000313" key="5">
    <source>
        <dbReference type="Proteomes" id="UP000075606"/>
    </source>
</evidence>
<dbReference type="NCBIfam" id="NF008521">
    <property type="entry name" value="PRK11448.1"/>
    <property type="match status" value="1"/>
</dbReference>
<keyword evidence="4" id="KW-0378">Hydrolase</keyword>
<dbReference type="PROSITE" id="PS51192">
    <property type="entry name" value="HELICASE_ATP_BIND_1"/>
    <property type="match status" value="1"/>
</dbReference>
<sequence length="1080" mass="125255">MQNSNFDFLEEEYPILFNIGQSAEFNLHTDPVSSLFKLRLFIEKLTSKLFEEHHLEFPRENSLHNQLKALQFEGVLPNTVKDLLFAIKNSGNLAIHQNRGSVQEATGTLFSAFKVGKWFYEAYSSSNEDITSVKFSPPKNLDARHALHELEKQYGELEARFNQMLEQREKGSMDEDRAIEIKQRSEKAASKIEMNEQQTRVLIDQQLRSSGWEANTTELNFKLKRTLPQRGRNMAIAEWPCSGKWADYALFIGTELYGIIEAKKYATDISTDLRQSKIYAGLVSADHDAELLGEWFDYKVPFLFSTNGRPYLEQIKTKSGVWFLDVRKERNRAKALHNWYSPEGLIKLYEQNLEEAEERLRTESRDFLEDKAGLGLRKYQVKAIQKVEELLLKKPDTKRALIAMATGTGKTRTIIGLCYRLIQTNRFKRILFLVDRTLLAKQAADAFQDNKLVGLNTFAEIYDVKGLKELNPEEDTRLHFATVQSMVKRLFYADDEKQPSVDQYDCIIIDEAHRGYLLDREIDEEDINFKDQKDYVSKYRMVLDYFDCFAIGLTATPALHTREIFGDSIFTYSYREAVIDNYLIDHDPPHLIKTKLSEEGIVWEKGEKPKAYDKETNSIIELEQLEDELKIEISGFNKLVLSESFNRTVVKELVKYLDPEGEEKTLIFAATDDHADDIVQYLKEEFDLIGVDLNDDAIQKITGKSYNPEEQVKRYKNEKYPNIAVTVDLLTTGIDVPAICNLVFMRRIKSRILFEQMLGRATRKCDEIDKQVFQIFDAVKIYETLQEYSQMKPVVANPKQSFEDLVKEFQHFETEERVRKQVEQLVAKIQRKRRRLTDHQLELFAYNAENRDPDELINELLTSTPQEAEKLVKKLPSLWKVLDEMRPPLSAILVSDHEDEHLETERGYGRAKKPEDYLESFRAFVIENQTKIEALNLVCTKPASLDRQSLRKLMLELDQAGFSANRLNIAWKNAKNEDIAADIISFIRTMALGSSLISHEERIKKAVDTIRGLKQWNVTQAKWIDRFEKQLLQENILTVQDLNDAPFIDKGGFDRLNRIFDDELDQLISKLNEALYANVS</sequence>
<dbReference type="PROSITE" id="PS51194">
    <property type="entry name" value="HELICASE_CTER"/>
    <property type="match status" value="1"/>
</dbReference>
<feature type="coiled-coil region" evidence="1">
    <location>
        <begin position="140"/>
        <end position="167"/>
    </location>
</feature>
<protein>
    <submittedName>
        <fullName evidence="4">Restriction endonuclease subunit R</fullName>
    </submittedName>
</protein>
<dbReference type="EMBL" id="LRPC01000001">
    <property type="protein sequence ID" value="KYG78396.1"/>
    <property type="molecule type" value="Genomic_DNA"/>
</dbReference>
<feature type="coiled-coil region" evidence="1">
    <location>
        <begin position="812"/>
        <end position="842"/>
    </location>
</feature>
<dbReference type="STRING" id="333140.AWW68_06415"/>
<feature type="domain" description="Helicase C-terminal" evidence="3">
    <location>
        <begin position="649"/>
        <end position="806"/>
    </location>
</feature>
<reference evidence="4 5" key="1">
    <citation type="submission" date="2016-01" db="EMBL/GenBank/DDBJ databases">
        <title>Genome sequencing of Roseivirga spongicola UST030701-084.</title>
        <authorList>
            <person name="Selvaratnam C."/>
            <person name="Thevarajoo S."/>
            <person name="Goh K.M."/>
            <person name="Ee R."/>
            <person name="Chan K.-G."/>
            <person name="Chong C.S."/>
        </authorList>
    </citation>
    <scope>NUCLEOTIDE SEQUENCE [LARGE SCALE GENOMIC DNA]</scope>
    <source>
        <strain evidence="4 5">UST030701-084</strain>
    </source>
</reference>
<dbReference type="InterPro" id="IPR027417">
    <property type="entry name" value="P-loop_NTPase"/>
</dbReference>
<dbReference type="Pfam" id="PF04851">
    <property type="entry name" value="ResIII"/>
    <property type="match status" value="1"/>
</dbReference>
<dbReference type="Gene3D" id="3.40.50.300">
    <property type="entry name" value="P-loop containing nucleotide triphosphate hydrolases"/>
    <property type="match status" value="2"/>
</dbReference>
<evidence type="ECO:0000259" key="3">
    <source>
        <dbReference type="PROSITE" id="PS51194"/>
    </source>
</evidence>
<dbReference type="InterPro" id="IPR050742">
    <property type="entry name" value="Helicase_Restrict-Modif_Enz"/>
</dbReference>
<dbReference type="CDD" id="cd18799">
    <property type="entry name" value="SF2_C_EcoAI-like"/>
    <property type="match status" value="1"/>
</dbReference>
<dbReference type="SMART" id="SM00487">
    <property type="entry name" value="DEXDc"/>
    <property type="match status" value="1"/>
</dbReference>
<dbReference type="PANTHER" id="PTHR47396:SF1">
    <property type="entry name" value="ATP-DEPENDENT HELICASE IRC3-RELATED"/>
    <property type="match status" value="1"/>
</dbReference>
<dbReference type="Pfam" id="PF08463">
    <property type="entry name" value="EcoEI_R_C"/>
    <property type="match status" value="1"/>
</dbReference>
<dbReference type="InterPro" id="IPR013670">
    <property type="entry name" value="EcoEI_R_C_dom"/>
</dbReference>
<dbReference type="Pfam" id="PF00271">
    <property type="entry name" value="Helicase_C"/>
    <property type="match status" value="1"/>
</dbReference>
<dbReference type="GO" id="GO:0016787">
    <property type="term" value="F:hydrolase activity"/>
    <property type="evidence" value="ECO:0007669"/>
    <property type="project" value="InterPro"/>
</dbReference>
<dbReference type="SUPFAM" id="SSF52540">
    <property type="entry name" value="P-loop containing nucleoside triphosphate hydrolases"/>
    <property type="match status" value="1"/>
</dbReference>
<dbReference type="GO" id="GO:0003677">
    <property type="term" value="F:DNA binding"/>
    <property type="evidence" value="ECO:0007669"/>
    <property type="project" value="InterPro"/>
</dbReference>
<dbReference type="InterPro" id="IPR025285">
    <property type="entry name" value="DUF4145"/>
</dbReference>
<dbReference type="RefSeq" id="WP_068218079.1">
    <property type="nucleotide sequence ID" value="NZ_CP139724.1"/>
</dbReference>
<dbReference type="Proteomes" id="UP000075606">
    <property type="component" value="Unassembled WGS sequence"/>
</dbReference>
<dbReference type="InterPro" id="IPR014001">
    <property type="entry name" value="Helicase_ATP-bd"/>
</dbReference>
<dbReference type="GO" id="GO:0004519">
    <property type="term" value="F:endonuclease activity"/>
    <property type="evidence" value="ECO:0007669"/>
    <property type="project" value="UniProtKB-KW"/>
</dbReference>
<accession>A0A150XI65</accession>
<gene>
    <name evidence="4" type="ORF">AWW68_06415</name>
</gene>
<evidence type="ECO:0000259" key="2">
    <source>
        <dbReference type="PROSITE" id="PS51192"/>
    </source>
</evidence>
<dbReference type="PANTHER" id="PTHR47396">
    <property type="entry name" value="TYPE I RESTRICTION ENZYME ECOKI R PROTEIN"/>
    <property type="match status" value="1"/>
</dbReference>
<dbReference type="Pfam" id="PF13643">
    <property type="entry name" value="DUF4145"/>
    <property type="match status" value="1"/>
</dbReference>
<keyword evidence="5" id="KW-1185">Reference proteome</keyword>
<name>A0A150XI65_9BACT</name>
<proteinExistence type="predicted"/>
<keyword evidence="4" id="KW-0255">Endonuclease</keyword>
<dbReference type="InterPro" id="IPR006935">
    <property type="entry name" value="Helicase/UvrB_N"/>
</dbReference>
<dbReference type="AlphaFoldDB" id="A0A150XI65"/>
<comment type="caution">
    <text evidence="4">The sequence shown here is derived from an EMBL/GenBank/DDBJ whole genome shotgun (WGS) entry which is preliminary data.</text>
</comment>
<keyword evidence="1" id="KW-0175">Coiled coil</keyword>
<dbReference type="GO" id="GO:0005829">
    <property type="term" value="C:cytosol"/>
    <property type="evidence" value="ECO:0007669"/>
    <property type="project" value="TreeGrafter"/>
</dbReference>
<dbReference type="CDD" id="cd18032">
    <property type="entry name" value="DEXHc_RE_I_III_res"/>
    <property type="match status" value="1"/>
</dbReference>